<evidence type="ECO:0000313" key="11">
    <source>
        <dbReference type="EMBL" id="MCW8109210.1"/>
    </source>
</evidence>
<evidence type="ECO:0000256" key="7">
    <source>
        <dbReference type="ARBA" id="ARBA00023049"/>
    </source>
</evidence>
<evidence type="ECO:0000259" key="10">
    <source>
        <dbReference type="Pfam" id="PF05649"/>
    </source>
</evidence>
<feature type="domain" description="Peptidase M13 N-terminal" evidence="10">
    <location>
        <begin position="57"/>
        <end position="434"/>
    </location>
</feature>
<dbReference type="CDD" id="cd08662">
    <property type="entry name" value="M13"/>
    <property type="match status" value="1"/>
</dbReference>
<evidence type="ECO:0000256" key="1">
    <source>
        <dbReference type="ARBA" id="ARBA00001947"/>
    </source>
</evidence>
<dbReference type="InterPro" id="IPR000718">
    <property type="entry name" value="Peptidase_M13"/>
</dbReference>
<evidence type="ECO:0000256" key="3">
    <source>
        <dbReference type="ARBA" id="ARBA00022670"/>
    </source>
</evidence>
<keyword evidence="5" id="KW-0378">Hydrolase</keyword>
<dbReference type="EMBL" id="JAPFRD010000011">
    <property type="protein sequence ID" value="MCW8109210.1"/>
    <property type="molecule type" value="Genomic_DNA"/>
</dbReference>
<comment type="cofactor">
    <cofactor evidence="1">
        <name>Zn(2+)</name>
        <dbReference type="ChEBI" id="CHEBI:29105"/>
    </cofactor>
</comment>
<accession>A0ABT3P8W8</accession>
<evidence type="ECO:0000313" key="12">
    <source>
        <dbReference type="Proteomes" id="UP001142810"/>
    </source>
</evidence>
<evidence type="ECO:0000256" key="6">
    <source>
        <dbReference type="ARBA" id="ARBA00022833"/>
    </source>
</evidence>
<dbReference type="PROSITE" id="PS51885">
    <property type="entry name" value="NEPRILYSIN"/>
    <property type="match status" value="1"/>
</dbReference>
<gene>
    <name evidence="11" type="ORF">OPS25_11940</name>
</gene>
<comment type="caution">
    <text evidence="11">The sequence shown here is derived from an EMBL/GenBank/DDBJ whole genome shotgun (WGS) entry which is preliminary data.</text>
</comment>
<evidence type="ECO:0000256" key="2">
    <source>
        <dbReference type="ARBA" id="ARBA00007357"/>
    </source>
</evidence>
<keyword evidence="12" id="KW-1185">Reference proteome</keyword>
<keyword evidence="3" id="KW-0645">Protease</keyword>
<evidence type="ECO:0000256" key="5">
    <source>
        <dbReference type="ARBA" id="ARBA00022801"/>
    </source>
</evidence>
<dbReference type="InterPro" id="IPR042089">
    <property type="entry name" value="Peptidase_M13_dom_2"/>
</dbReference>
<keyword evidence="4" id="KW-0479">Metal-binding</keyword>
<organism evidence="11 12">
    <name type="scientific">Alteromonas aquimaris</name>
    <dbReference type="NCBI Taxonomy" id="2998417"/>
    <lineage>
        <taxon>Bacteria</taxon>
        <taxon>Pseudomonadati</taxon>
        <taxon>Pseudomonadota</taxon>
        <taxon>Gammaproteobacteria</taxon>
        <taxon>Alteromonadales</taxon>
        <taxon>Alteromonadaceae</taxon>
        <taxon>Alteromonas/Salinimonas group</taxon>
        <taxon>Alteromonas</taxon>
    </lineage>
</organism>
<dbReference type="Gene3D" id="1.10.1380.10">
    <property type="entry name" value="Neutral endopeptidase , domain2"/>
    <property type="match status" value="1"/>
</dbReference>
<evidence type="ECO:0000256" key="8">
    <source>
        <dbReference type="SAM" id="MobiDB-lite"/>
    </source>
</evidence>
<evidence type="ECO:0000259" key="9">
    <source>
        <dbReference type="Pfam" id="PF01431"/>
    </source>
</evidence>
<name>A0ABT3P8W8_9ALTE</name>
<dbReference type="Pfam" id="PF05649">
    <property type="entry name" value="Peptidase_M13_N"/>
    <property type="match status" value="1"/>
</dbReference>
<evidence type="ECO:0000256" key="4">
    <source>
        <dbReference type="ARBA" id="ARBA00022723"/>
    </source>
</evidence>
<dbReference type="Proteomes" id="UP001142810">
    <property type="component" value="Unassembled WGS sequence"/>
</dbReference>
<feature type="compositionally biased region" description="Polar residues" evidence="8">
    <location>
        <begin position="19"/>
        <end position="33"/>
    </location>
</feature>
<protein>
    <submittedName>
        <fullName evidence="11">M13 family metallopeptidase</fullName>
    </submittedName>
</protein>
<reference evidence="11" key="1">
    <citation type="submission" date="2022-11" db="EMBL/GenBank/DDBJ databases">
        <title>Alteromonas sp. nov., isolated from sea water of the Qingdao.</title>
        <authorList>
            <person name="Wang Q."/>
        </authorList>
    </citation>
    <scope>NUCLEOTIDE SEQUENCE</scope>
    <source>
        <strain evidence="11">ASW11-7</strain>
    </source>
</reference>
<dbReference type="PANTHER" id="PTHR11733">
    <property type="entry name" value="ZINC METALLOPROTEASE FAMILY M13 NEPRILYSIN-RELATED"/>
    <property type="match status" value="1"/>
</dbReference>
<feature type="domain" description="Peptidase M13 C-terminal" evidence="9">
    <location>
        <begin position="486"/>
        <end position="687"/>
    </location>
</feature>
<dbReference type="Pfam" id="PF01431">
    <property type="entry name" value="Peptidase_M13"/>
    <property type="match status" value="1"/>
</dbReference>
<dbReference type="PRINTS" id="PR00786">
    <property type="entry name" value="NEPRILYSIN"/>
</dbReference>
<proteinExistence type="inferred from homology"/>
<comment type="similarity">
    <text evidence="2">Belongs to the peptidase M13 family.</text>
</comment>
<sequence length="690" mass="78629">MQRTLLSLSIVLGLAACSPQPTDTSNTETAQTQKQDENKSQLTSGVVKENMDMSVDPGDDFFRYVNGKWVDKTDIPADKSSYGAFNILRDAAQDDVKAIIEESASGDFEKGSDEQKVGDFYASYMDMETRNKLGLEPLNKDLAMIDAISDYSELASYFAYANRYGYGSPFSLGQYVDFKQPDTYMMYIWQNGLGLPEREYYFKEDESSQTIRDAYVKHIEKMFTLAGFDEPAKSAEMLMKFETDIASLHMKKEQTRDWASNYNKVSLDELKTVMPDFDWSAYLSQAQITDIDGLVFMQTDFAKELDSLITKTPLDQWKTFLRWHLIKATASHLTSAFDEANFEFYSKVLHGVEEQRPQWRRAVDFLDPHVGEIIGKVYVKKHFPPEAKERMMEMVDNLLAAYKDSINELDWMTDETRKQALDKLSKFSVKIGYPDKWTDYSALSVEANDLLGNIKRSADRRYAEALEKQGGPVWDHEWGMTPQTVNAYYSPPQNEIVFPAAILQPPFFDMNAEDAVNYGGIGAVIGHEIGHGFDDSGSTFDGDGVLRNWWTDTDRKEFENRTKQLVDQYNQFEALPDLNVNGEYTLGENIGDLGGISIALKAYKMSLEGEEAPVMDGFTGEQRVFIGFGQVWANKYRDEALRTRVQTDTHSPAHFRANGAVRNVPEFYTAFDVKPDDELYLPPEKRVKIW</sequence>
<keyword evidence="7" id="KW-0482">Metalloprotease</keyword>
<dbReference type="Gene3D" id="3.40.390.10">
    <property type="entry name" value="Collagenase (Catalytic Domain)"/>
    <property type="match status" value="1"/>
</dbReference>
<feature type="region of interest" description="Disordered" evidence="8">
    <location>
        <begin position="18"/>
        <end position="48"/>
    </location>
</feature>
<dbReference type="RefSeq" id="WP_265617957.1">
    <property type="nucleotide sequence ID" value="NZ_JAPFRD010000011.1"/>
</dbReference>
<dbReference type="PANTHER" id="PTHR11733:SF167">
    <property type="entry name" value="FI17812P1-RELATED"/>
    <property type="match status" value="1"/>
</dbReference>
<dbReference type="SUPFAM" id="SSF55486">
    <property type="entry name" value="Metalloproteases ('zincins'), catalytic domain"/>
    <property type="match status" value="1"/>
</dbReference>
<keyword evidence="6" id="KW-0862">Zinc</keyword>
<dbReference type="InterPro" id="IPR018497">
    <property type="entry name" value="Peptidase_M13_C"/>
</dbReference>
<dbReference type="InterPro" id="IPR024079">
    <property type="entry name" value="MetalloPept_cat_dom_sf"/>
</dbReference>
<dbReference type="InterPro" id="IPR008753">
    <property type="entry name" value="Peptidase_M13_N"/>
</dbReference>
<dbReference type="PROSITE" id="PS51257">
    <property type="entry name" value="PROKAR_LIPOPROTEIN"/>
    <property type="match status" value="1"/>
</dbReference>